<organism evidence="3 4">
    <name type="scientific">Ascodesmis nigricans</name>
    <dbReference type="NCBI Taxonomy" id="341454"/>
    <lineage>
        <taxon>Eukaryota</taxon>
        <taxon>Fungi</taxon>
        <taxon>Dikarya</taxon>
        <taxon>Ascomycota</taxon>
        <taxon>Pezizomycotina</taxon>
        <taxon>Pezizomycetes</taxon>
        <taxon>Pezizales</taxon>
        <taxon>Ascodesmidaceae</taxon>
        <taxon>Ascodesmis</taxon>
    </lineage>
</organism>
<sequence length="116" mass="12721">MARGKDQPQTKIVFPGKSDDFIVMAESVDTVEKWKKDPSIPVVDVVDGWQVFCTHKQGAQGIMDAASNAALDNEFGSHKLDDVIPHILKNGQPQHAVSREKYGDKNPSIGSLGGWY</sequence>
<dbReference type="InterPro" id="IPR036786">
    <property type="entry name" value="Ribosome_mat_SBDS_N_sf"/>
</dbReference>
<gene>
    <name evidence="3" type="ORF">EX30DRAFT_335541</name>
</gene>
<dbReference type="FunCoup" id="A0A4S2MKC3">
    <property type="interactions" value="141"/>
</dbReference>
<dbReference type="OrthoDB" id="2567806at2759"/>
<dbReference type="InterPro" id="IPR019783">
    <property type="entry name" value="SDO1/SBDS_N"/>
</dbReference>
<dbReference type="Gene3D" id="3.30.1250.10">
    <property type="entry name" value="Ribosome maturation protein SBDS, N-terminal domain"/>
    <property type="match status" value="1"/>
</dbReference>
<proteinExistence type="predicted"/>
<keyword evidence="4" id="KW-1185">Reference proteome</keyword>
<dbReference type="AlphaFoldDB" id="A0A4S2MKC3"/>
<reference evidence="3 4" key="1">
    <citation type="submission" date="2019-04" db="EMBL/GenBank/DDBJ databases">
        <title>Comparative genomics and transcriptomics to analyze fruiting body development in filamentous ascomycetes.</title>
        <authorList>
            <consortium name="DOE Joint Genome Institute"/>
            <person name="Lutkenhaus R."/>
            <person name="Traeger S."/>
            <person name="Breuer J."/>
            <person name="Kuo A."/>
            <person name="Lipzen A."/>
            <person name="Pangilinan J."/>
            <person name="Dilworth D."/>
            <person name="Sandor L."/>
            <person name="Poggeler S."/>
            <person name="Barry K."/>
            <person name="Grigoriev I.V."/>
            <person name="Nowrousian M."/>
        </authorList>
    </citation>
    <scope>NUCLEOTIDE SEQUENCE [LARGE SCALE GENOMIC DNA]</scope>
    <source>
        <strain evidence="3 4">CBS 389.68</strain>
    </source>
</reference>
<feature type="region of interest" description="Disordered" evidence="1">
    <location>
        <begin position="94"/>
        <end position="116"/>
    </location>
</feature>
<evidence type="ECO:0000259" key="2">
    <source>
        <dbReference type="Pfam" id="PF01172"/>
    </source>
</evidence>
<feature type="domain" description="Ribosome maturation protein SDO1/SBDS N-terminal" evidence="2">
    <location>
        <begin position="10"/>
        <end position="97"/>
    </location>
</feature>
<dbReference type="SUPFAM" id="SSF89895">
    <property type="entry name" value="FYSH domain"/>
    <property type="match status" value="1"/>
</dbReference>
<dbReference type="EMBL" id="ML220153">
    <property type="protein sequence ID" value="TGZ77451.1"/>
    <property type="molecule type" value="Genomic_DNA"/>
</dbReference>
<dbReference type="STRING" id="341454.A0A4S2MKC3"/>
<evidence type="ECO:0000313" key="4">
    <source>
        <dbReference type="Proteomes" id="UP000298138"/>
    </source>
</evidence>
<dbReference type="Pfam" id="PF01172">
    <property type="entry name" value="SBDS_N"/>
    <property type="match status" value="1"/>
</dbReference>
<dbReference type="Proteomes" id="UP000298138">
    <property type="component" value="Unassembled WGS sequence"/>
</dbReference>
<accession>A0A4S2MKC3</accession>
<dbReference type="InParanoid" id="A0A4S2MKC3"/>
<protein>
    <submittedName>
        <fullName evidence="3">DUF1960-domain-containing protein</fullName>
    </submittedName>
</protein>
<evidence type="ECO:0000313" key="3">
    <source>
        <dbReference type="EMBL" id="TGZ77451.1"/>
    </source>
</evidence>
<name>A0A4S2MKC3_9PEZI</name>
<evidence type="ECO:0000256" key="1">
    <source>
        <dbReference type="SAM" id="MobiDB-lite"/>
    </source>
</evidence>